<comment type="caution">
    <text evidence="2">The sequence shown here is derived from an EMBL/GenBank/DDBJ whole genome shotgun (WGS) entry which is preliminary data.</text>
</comment>
<proteinExistence type="predicted"/>
<evidence type="ECO:0000256" key="1">
    <source>
        <dbReference type="SAM" id="MobiDB-lite"/>
    </source>
</evidence>
<gene>
    <name evidence="2" type="ORF">PXEA_LOCUS7762</name>
</gene>
<dbReference type="AlphaFoldDB" id="A0A3S4ZL64"/>
<dbReference type="Proteomes" id="UP000784294">
    <property type="component" value="Unassembled WGS sequence"/>
</dbReference>
<evidence type="ECO:0000313" key="3">
    <source>
        <dbReference type="Proteomes" id="UP000784294"/>
    </source>
</evidence>
<accession>A0A3S4ZL64</accession>
<keyword evidence="3" id="KW-1185">Reference proteome</keyword>
<name>A0A3S4ZL64_9PLAT</name>
<organism evidence="2 3">
    <name type="scientific">Protopolystoma xenopodis</name>
    <dbReference type="NCBI Taxonomy" id="117903"/>
    <lineage>
        <taxon>Eukaryota</taxon>
        <taxon>Metazoa</taxon>
        <taxon>Spiralia</taxon>
        <taxon>Lophotrochozoa</taxon>
        <taxon>Platyhelminthes</taxon>
        <taxon>Monogenea</taxon>
        <taxon>Polyopisthocotylea</taxon>
        <taxon>Polystomatidea</taxon>
        <taxon>Polystomatidae</taxon>
        <taxon>Protopolystoma</taxon>
    </lineage>
</organism>
<protein>
    <submittedName>
        <fullName evidence="2">Uncharacterized protein</fullName>
    </submittedName>
</protein>
<dbReference type="EMBL" id="CAAALY010020763">
    <property type="protein sequence ID" value="VEL14322.1"/>
    <property type="molecule type" value="Genomic_DNA"/>
</dbReference>
<reference evidence="2" key="1">
    <citation type="submission" date="2018-11" db="EMBL/GenBank/DDBJ databases">
        <authorList>
            <consortium name="Pathogen Informatics"/>
        </authorList>
    </citation>
    <scope>NUCLEOTIDE SEQUENCE</scope>
</reference>
<sequence>MALLSQELFSFRLEWTADSTSHRSYQHPQRESNRVGGEWELDTPSDVRHRTDESSAWNHRGPQVDLSFSISSSPQPLRISVTQDSGGLPELRLPSTVSFVQFLLSQPAPHCSRRVSVACLESSELADVRSSP</sequence>
<feature type="region of interest" description="Disordered" evidence="1">
    <location>
        <begin position="22"/>
        <end position="60"/>
    </location>
</feature>
<evidence type="ECO:0000313" key="2">
    <source>
        <dbReference type="EMBL" id="VEL14322.1"/>
    </source>
</evidence>